<organism evidence="10 11">
    <name type="scientific">SAR324 cluster bacterium</name>
    <dbReference type="NCBI Taxonomy" id="2024889"/>
    <lineage>
        <taxon>Bacteria</taxon>
        <taxon>Deltaproteobacteria</taxon>
        <taxon>SAR324 cluster</taxon>
    </lineage>
</organism>
<evidence type="ECO:0000256" key="3">
    <source>
        <dbReference type="ARBA" id="ARBA00011991"/>
    </source>
</evidence>
<dbReference type="InterPro" id="IPR023195">
    <property type="entry name" value="Nict_dMeBzImd_PRibTrfase_N"/>
</dbReference>
<dbReference type="PANTHER" id="PTHR43463:SF1">
    <property type="entry name" value="NICOTINATE-NUCLEOTIDE--DIMETHYLBENZIMIDAZOLE PHOSPHORIBOSYLTRANSFERASE"/>
    <property type="match status" value="1"/>
</dbReference>
<dbReference type="HAMAP" id="MF_00230">
    <property type="entry name" value="CobT"/>
    <property type="match status" value="1"/>
</dbReference>
<gene>
    <name evidence="10" type="primary">cobT</name>
    <name evidence="10" type="ORF">CMN54_01080</name>
</gene>
<dbReference type="NCBIfam" id="NF000996">
    <property type="entry name" value="PRK00105.1"/>
    <property type="match status" value="1"/>
</dbReference>
<dbReference type="FunFam" id="3.40.50.10210:FF:000001">
    <property type="entry name" value="Nicotinate-nucleotide--dimethylbenzimidazole phosphoribosyltransferase"/>
    <property type="match status" value="1"/>
</dbReference>
<dbReference type="InterPro" id="IPR036087">
    <property type="entry name" value="Nict_dMeBzImd_PRibTrfase_sf"/>
</dbReference>
<evidence type="ECO:0000256" key="4">
    <source>
        <dbReference type="ARBA" id="ARBA00015486"/>
    </source>
</evidence>
<name>A0A2D6YFV0_9DELT</name>
<keyword evidence="6 10" id="KW-0328">Glycosyltransferase</keyword>
<accession>A0A2D6YFV0</accession>
<evidence type="ECO:0000256" key="1">
    <source>
        <dbReference type="ARBA" id="ARBA00005049"/>
    </source>
</evidence>
<sequence length="357" mass="38062">MPEIPKNLHALSSAFQILPRSTERQEVLQLKIDQKTKPLRALGQLEILALQLGQIQHTLTPQIKNPTLFLFAADHGIAQSGVSAYPQEVTRQMVLNFLSGGAAVNVFCRQNGWDWKIIDAGVCGELPSDSNLISAKIAQGTRNLFTEAAMTPKQCTQAISVGAQLIRDYHAQGGNLIGLGEMGIGNTSSASLLTSCLLNVPLKDCLGQGTGLDESGLARKQRLLQQGLELHQDVQNPWEALATFGGFELAMLCGAALQAAELQVTILVDGFIVSAALLPALLSYPHLVDYCIFAHCSREPGHRHLLDAIGATPLLDLNLALGEGSGAALALPLLESAVRFLNEMASFESAGVSQACP</sequence>
<dbReference type="UniPathway" id="UPA00061">
    <property type="reaction ID" value="UER00516"/>
</dbReference>
<evidence type="ECO:0000256" key="7">
    <source>
        <dbReference type="ARBA" id="ARBA00022679"/>
    </source>
</evidence>
<dbReference type="InterPro" id="IPR003200">
    <property type="entry name" value="Nict_dMeBzImd_PRibTrfase"/>
</dbReference>
<comment type="caution">
    <text evidence="10">The sequence shown here is derived from an EMBL/GenBank/DDBJ whole genome shotgun (WGS) entry which is preliminary data.</text>
</comment>
<dbReference type="GO" id="GO:0009236">
    <property type="term" value="P:cobalamin biosynthetic process"/>
    <property type="evidence" value="ECO:0007669"/>
    <property type="project" value="UniProtKB-UniRule"/>
</dbReference>
<evidence type="ECO:0000313" key="10">
    <source>
        <dbReference type="EMBL" id="MAH62044.1"/>
    </source>
</evidence>
<dbReference type="EC" id="2.4.2.21" evidence="3 9"/>
<dbReference type="NCBIfam" id="TIGR03160">
    <property type="entry name" value="cobT_DBIPRT"/>
    <property type="match status" value="1"/>
</dbReference>
<keyword evidence="5" id="KW-0169">Cobalamin biosynthesis</keyword>
<dbReference type="SUPFAM" id="SSF52733">
    <property type="entry name" value="Nicotinate mononucleotide:5,6-dimethylbenzimidazole phosphoribosyltransferase (CobT)"/>
    <property type="match status" value="1"/>
</dbReference>
<dbReference type="EMBL" id="NZEX01000011">
    <property type="protein sequence ID" value="MAH62044.1"/>
    <property type="molecule type" value="Genomic_DNA"/>
</dbReference>
<dbReference type="Pfam" id="PF02277">
    <property type="entry name" value="DBI_PRT"/>
    <property type="match status" value="1"/>
</dbReference>
<keyword evidence="7 10" id="KW-0808">Transferase</keyword>
<dbReference type="PANTHER" id="PTHR43463">
    <property type="entry name" value="NICOTINATE-NUCLEOTIDE--DIMETHYLBENZIMIDAZOLE PHOSPHORIBOSYLTRANSFERASE"/>
    <property type="match status" value="1"/>
</dbReference>
<comment type="pathway">
    <text evidence="1">Nucleoside biosynthesis; alpha-ribazole biosynthesis; alpha-ribazole from 5,6-dimethylbenzimidazole: step 1/2.</text>
</comment>
<dbReference type="CDD" id="cd02439">
    <property type="entry name" value="DMB-PRT_CobT"/>
    <property type="match status" value="1"/>
</dbReference>
<reference evidence="11" key="1">
    <citation type="submission" date="2017-09" db="EMBL/GenBank/DDBJ databases">
        <title>The Reconstruction of 2,631 Draft Metagenome-Assembled Genomes from the Global Oceans.</title>
        <authorList>
            <person name="Tully B.J."/>
            <person name="Graham E.D."/>
            <person name="Heidelberg J.F."/>
        </authorList>
    </citation>
    <scope>NUCLEOTIDE SEQUENCE [LARGE SCALE GENOMIC DNA]</scope>
</reference>
<comment type="similarity">
    <text evidence="2">Belongs to the CobT family.</text>
</comment>
<comment type="catalytic activity">
    <reaction evidence="8">
        <text>5,6-dimethylbenzimidazole + nicotinate beta-D-ribonucleotide = alpha-ribazole 5'-phosphate + nicotinate + H(+)</text>
        <dbReference type="Rhea" id="RHEA:11196"/>
        <dbReference type="ChEBI" id="CHEBI:15378"/>
        <dbReference type="ChEBI" id="CHEBI:15890"/>
        <dbReference type="ChEBI" id="CHEBI:32544"/>
        <dbReference type="ChEBI" id="CHEBI:57502"/>
        <dbReference type="ChEBI" id="CHEBI:57918"/>
        <dbReference type="EC" id="2.4.2.21"/>
    </reaction>
</comment>
<feature type="non-terminal residue" evidence="10">
    <location>
        <position position="357"/>
    </location>
</feature>
<dbReference type="InterPro" id="IPR017846">
    <property type="entry name" value="Nict_dMeBzImd_PRibTrfase_bact"/>
</dbReference>
<dbReference type="Gene3D" id="1.10.1610.10">
    <property type="match status" value="1"/>
</dbReference>
<protein>
    <recommendedName>
        <fullName evidence="4 9">Nicotinate-nucleotide--dimethylbenzimidazole phosphoribosyltransferase</fullName>
        <ecNumber evidence="3 9">2.4.2.21</ecNumber>
    </recommendedName>
</protein>
<evidence type="ECO:0000256" key="8">
    <source>
        <dbReference type="ARBA" id="ARBA00047340"/>
    </source>
</evidence>
<dbReference type="Gene3D" id="3.40.50.10210">
    <property type="match status" value="1"/>
</dbReference>
<evidence type="ECO:0000256" key="6">
    <source>
        <dbReference type="ARBA" id="ARBA00022676"/>
    </source>
</evidence>
<evidence type="ECO:0000256" key="5">
    <source>
        <dbReference type="ARBA" id="ARBA00022573"/>
    </source>
</evidence>
<proteinExistence type="inferred from homology"/>
<dbReference type="Proteomes" id="UP000226525">
    <property type="component" value="Unassembled WGS sequence"/>
</dbReference>
<evidence type="ECO:0000313" key="11">
    <source>
        <dbReference type="Proteomes" id="UP000226525"/>
    </source>
</evidence>
<dbReference type="AlphaFoldDB" id="A0A2D6YFV0"/>
<evidence type="ECO:0000256" key="2">
    <source>
        <dbReference type="ARBA" id="ARBA00007110"/>
    </source>
</evidence>
<dbReference type="GO" id="GO:0008939">
    <property type="term" value="F:nicotinate-nucleotide-dimethylbenzimidazole phosphoribosyltransferase activity"/>
    <property type="evidence" value="ECO:0007669"/>
    <property type="project" value="UniProtKB-UniRule"/>
</dbReference>
<evidence type="ECO:0000256" key="9">
    <source>
        <dbReference type="NCBIfam" id="TIGR03160"/>
    </source>
</evidence>